<dbReference type="AlphaFoldDB" id="W4FMI0"/>
<gene>
    <name evidence="1" type="ORF">H257_15976</name>
</gene>
<dbReference type="VEuPathDB" id="FungiDB:H257_15976"/>
<sequence>MYPIAFKHQALGLLETMNDYEDAAELGVARRTIRNWQSKRSELLAYNGNKRRIKLKPGRRPEVFPGPTGMLEFINGLRDAERALSVRLPRSMWSPGSSVTGVHGSYRTWPTRSRALDRTPSSSFFDAFPLDMDFQDNDLNFILSIVPMGRKACIT</sequence>
<reference evidence="1" key="1">
    <citation type="submission" date="2013-12" db="EMBL/GenBank/DDBJ databases">
        <title>The Genome Sequence of Aphanomyces astaci APO3.</title>
        <authorList>
            <consortium name="The Broad Institute Genomics Platform"/>
            <person name="Russ C."/>
            <person name="Tyler B."/>
            <person name="van West P."/>
            <person name="Dieguez-Uribeondo J."/>
            <person name="Young S.K."/>
            <person name="Zeng Q."/>
            <person name="Gargeya S."/>
            <person name="Fitzgerald M."/>
            <person name="Abouelleil A."/>
            <person name="Alvarado L."/>
            <person name="Chapman S.B."/>
            <person name="Gainer-Dewar J."/>
            <person name="Goldberg J."/>
            <person name="Griggs A."/>
            <person name="Gujja S."/>
            <person name="Hansen M."/>
            <person name="Howarth C."/>
            <person name="Imamovic A."/>
            <person name="Ireland A."/>
            <person name="Larimer J."/>
            <person name="McCowan C."/>
            <person name="Murphy C."/>
            <person name="Pearson M."/>
            <person name="Poon T.W."/>
            <person name="Priest M."/>
            <person name="Roberts A."/>
            <person name="Saif S."/>
            <person name="Shea T."/>
            <person name="Sykes S."/>
            <person name="Wortman J."/>
            <person name="Nusbaum C."/>
            <person name="Birren B."/>
        </authorList>
    </citation>
    <scope>NUCLEOTIDE SEQUENCE [LARGE SCALE GENOMIC DNA]</scope>
    <source>
        <strain evidence="1">APO3</strain>
    </source>
</reference>
<protein>
    <recommendedName>
        <fullName evidence="2">HTH psq-type domain-containing protein</fullName>
    </recommendedName>
</protein>
<dbReference type="EMBL" id="KI913190">
    <property type="protein sequence ID" value="ETV68034.1"/>
    <property type="molecule type" value="Genomic_DNA"/>
</dbReference>
<dbReference type="GeneID" id="20817972"/>
<evidence type="ECO:0000313" key="1">
    <source>
        <dbReference type="EMBL" id="ETV68034.1"/>
    </source>
</evidence>
<proteinExistence type="predicted"/>
<evidence type="ECO:0008006" key="2">
    <source>
        <dbReference type="Google" id="ProtNLM"/>
    </source>
</evidence>
<organism evidence="1">
    <name type="scientific">Aphanomyces astaci</name>
    <name type="common">Crayfish plague agent</name>
    <dbReference type="NCBI Taxonomy" id="112090"/>
    <lineage>
        <taxon>Eukaryota</taxon>
        <taxon>Sar</taxon>
        <taxon>Stramenopiles</taxon>
        <taxon>Oomycota</taxon>
        <taxon>Saprolegniomycetes</taxon>
        <taxon>Saprolegniales</taxon>
        <taxon>Verrucalvaceae</taxon>
        <taxon>Aphanomyces</taxon>
    </lineage>
</organism>
<dbReference type="OrthoDB" id="94247at2759"/>
<accession>W4FMI0</accession>
<dbReference type="RefSeq" id="XP_009842597.1">
    <property type="nucleotide sequence ID" value="XM_009844295.1"/>
</dbReference>
<name>W4FMI0_APHAT</name>